<evidence type="ECO:0000313" key="4">
    <source>
        <dbReference type="EMBL" id="KAB2344150.1"/>
    </source>
</evidence>
<dbReference type="Gene3D" id="1.10.530.10">
    <property type="match status" value="1"/>
</dbReference>
<dbReference type="AlphaFoldDB" id="A0A6H9YR91"/>
<evidence type="ECO:0000256" key="1">
    <source>
        <dbReference type="SAM" id="MobiDB-lite"/>
    </source>
</evidence>
<keyword evidence="5" id="KW-1185">Reference proteome</keyword>
<reference evidence="4 5" key="1">
    <citation type="submission" date="2019-09" db="EMBL/GenBank/DDBJ databases">
        <title>Actinomadura physcomitrii sp. nov., a novel actinomycete isolated from moss [Physcomitrium sphaericum (Ludw) Fuernr].</title>
        <authorList>
            <person name="Zhuang X."/>
            <person name="Liu C."/>
        </authorList>
    </citation>
    <scope>NUCLEOTIDE SEQUENCE [LARGE SCALE GENOMIC DNA]</scope>
    <source>
        <strain evidence="4 5">HMC1</strain>
    </source>
</reference>
<dbReference type="EMBL" id="WBMT01000017">
    <property type="protein sequence ID" value="KAB2344150.1"/>
    <property type="molecule type" value="Genomic_DNA"/>
</dbReference>
<evidence type="ECO:0000259" key="3">
    <source>
        <dbReference type="Pfam" id="PF01464"/>
    </source>
</evidence>
<proteinExistence type="predicted"/>
<name>A0A6H9YR91_9ACTN</name>
<gene>
    <name evidence="4" type="ORF">F8566_32015</name>
</gene>
<feature type="domain" description="Transglycosylase SLT" evidence="3">
    <location>
        <begin position="202"/>
        <end position="268"/>
    </location>
</feature>
<organism evidence="4 5">
    <name type="scientific">Actinomadura rudentiformis</name>
    <dbReference type="NCBI Taxonomy" id="359158"/>
    <lineage>
        <taxon>Bacteria</taxon>
        <taxon>Bacillati</taxon>
        <taxon>Actinomycetota</taxon>
        <taxon>Actinomycetes</taxon>
        <taxon>Streptosporangiales</taxon>
        <taxon>Thermomonosporaceae</taxon>
        <taxon>Actinomadura</taxon>
    </lineage>
</organism>
<dbReference type="InterPro" id="IPR008258">
    <property type="entry name" value="Transglycosylase_SLT_dom_1"/>
</dbReference>
<evidence type="ECO:0000256" key="2">
    <source>
        <dbReference type="SAM" id="Phobius"/>
    </source>
</evidence>
<evidence type="ECO:0000313" key="5">
    <source>
        <dbReference type="Proteomes" id="UP000468735"/>
    </source>
</evidence>
<protein>
    <submittedName>
        <fullName evidence="4">Transglycosylase SLT domain-containing protein</fullName>
    </submittedName>
</protein>
<feature type="region of interest" description="Disordered" evidence="1">
    <location>
        <begin position="92"/>
        <end position="177"/>
    </location>
</feature>
<feature type="compositionally biased region" description="Basic and acidic residues" evidence="1">
    <location>
        <begin position="121"/>
        <end position="136"/>
    </location>
</feature>
<dbReference type="Proteomes" id="UP000468735">
    <property type="component" value="Unassembled WGS sequence"/>
</dbReference>
<comment type="caution">
    <text evidence="4">The sequence shown here is derived from an EMBL/GenBank/DDBJ whole genome shotgun (WGS) entry which is preliminary data.</text>
</comment>
<dbReference type="InterPro" id="IPR023346">
    <property type="entry name" value="Lysozyme-like_dom_sf"/>
</dbReference>
<dbReference type="SUPFAM" id="SSF53955">
    <property type="entry name" value="Lysozyme-like"/>
    <property type="match status" value="1"/>
</dbReference>
<keyword evidence="2" id="KW-0812">Transmembrane</keyword>
<keyword evidence="2" id="KW-1133">Transmembrane helix</keyword>
<feature type="compositionally biased region" description="Basic and acidic residues" evidence="1">
    <location>
        <begin position="38"/>
        <end position="55"/>
    </location>
</feature>
<dbReference type="OrthoDB" id="9766277at2"/>
<keyword evidence="2" id="KW-0472">Membrane</keyword>
<feature type="region of interest" description="Disordered" evidence="1">
    <location>
        <begin position="1"/>
        <end position="61"/>
    </location>
</feature>
<accession>A0A6H9YR91</accession>
<dbReference type="Pfam" id="PF01464">
    <property type="entry name" value="SLT"/>
    <property type="match status" value="1"/>
</dbReference>
<feature type="transmembrane region" description="Helical" evidence="2">
    <location>
        <begin position="64"/>
        <end position="89"/>
    </location>
</feature>
<sequence>MAVPGEQAYDEPADPASTRVDAFPAAPLTVSPNGPHDPNGRDQDGRDQIGSDRSPRRATLPSGIGLKIVAVAAGVAVLVGGGAVAAFALTGDSGDGKPADKGTVSPAPSQLAADAPQVDPKALEAQRRKQALERASRAVRTKPSKAPALRPKGSPLPTKKPGDDGGDPPIGGDPVPAGKAQAIAKSMLPSYGFTGKGEFGCLVKLWNKESGWNTYARNPSSGAYGIAQALPGSKMASAGSDWRTNPRTQIKWGLGYIKSRYKTPCGAWGAFLSKGWY</sequence>